<dbReference type="GO" id="GO:0046872">
    <property type="term" value="F:metal ion binding"/>
    <property type="evidence" value="ECO:0007669"/>
    <property type="project" value="UniProtKB-KW"/>
</dbReference>
<organism evidence="4 5">
    <name type="scientific">Gymnopus androsaceus JB14</name>
    <dbReference type="NCBI Taxonomy" id="1447944"/>
    <lineage>
        <taxon>Eukaryota</taxon>
        <taxon>Fungi</taxon>
        <taxon>Dikarya</taxon>
        <taxon>Basidiomycota</taxon>
        <taxon>Agaricomycotina</taxon>
        <taxon>Agaricomycetes</taxon>
        <taxon>Agaricomycetidae</taxon>
        <taxon>Agaricales</taxon>
        <taxon>Marasmiineae</taxon>
        <taxon>Omphalotaceae</taxon>
        <taxon>Gymnopus</taxon>
    </lineage>
</organism>
<dbReference type="AlphaFoldDB" id="A0A6A4GTJ9"/>
<dbReference type="InterPro" id="IPR027806">
    <property type="entry name" value="HARBI1_dom"/>
</dbReference>
<reference evidence="4" key="1">
    <citation type="journal article" date="2019" name="Environ. Microbiol.">
        <title>Fungal ecological strategies reflected in gene transcription - a case study of two litter decomposers.</title>
        <authorList>
            <person name="Barbi F."/>
            <person name="Kohler A."/>
            <person name="Barry K."/>
            <person name="Baskaran P."/>
            <person name="Daum C."/>
            <person name="Fauchery L."/>
            <person name="Ihrmark K."/>
            <person name="Kuo A."/>
            <person name="LaButti K."/>
            <person name="Lipzen A."/>
            <person name="Morin E."/>
            <person name="Grigoriev I.V."/>
            <person name="Henrissat B."/>
            <person name="Lindahl B."/>
            <person name="Martin F."/>
        </authorList>
    </citation>
    <scope>NUCLEOTIDE SEQUENCE</scope>
    <source>
        <strain evidence="4">JB14</strain>
    </source>
</reference>
<accession>A0A6A4GTJ9</accession>
<evidence type="ECO:0000259" key="3">
    <source>
        <dbReference type="Pfam" id="PF13359"/>
    </source>
</evidence>
<keyword evidence="5" id="KW-1185">Reference proteome</keyword>
<evidence type="ECO:0000313" key="5">
    <source>
        <dbReference type="Proteomes" id="UP000799118"/>
    </source>
</evidence>
<evidence type="ECO:0000256" key="1">
    <source>
        <dbReference type="ARBA" id="ARBA00001968"/>
    </source>
</evidence>
<dbReference type="Proteomes" id="UP000799118">
    <property type="component" value="Unassembled WGS sequence"/>
</dbReference>
<name>A0A6A4GTJ9_9AGAR</name>
<protein>
    <recommendedName>
        <fullName evidence="3">DDE Tnp4 domain-containing protein</fullName>
    </recommendedName>
</protein>
<sequence>MEKFEKTNRKQPPDEYVIAGFLFYPEEIVELLSALRIPDPFVTRTRSCFPKIEALGLLLAHFQSAGDMYDLTSCYNLSQSAISELVNELTKYLDNTWKHLLDLGPRNPTRQTFNGYKAVHALKFQALKVPNGMICQLHGPVEGHQNDNHLLATSGVLEWCRANAFCPGANNDTPICKHYFQVFGDPAYGISPVILSPFAGAGQQTKEEKDWNAAMSKVRIEVEHGCADVVQSWPFRDTWWKLQVYSSPVGQYYCVGVLLSNCCNCIRPNQTALTLDCYPPTLEEYLQL</sequence>
<dbReference type="Pfam" id="PF13359">
    <property type="entry name" value="DDE_Tnp_4"/>
    <property type="match status" value="1"/>
</dbReference>
<dbReference type="EMBL" id="ML769711">
    <property type="protein sequence ID" value="KAE9389122.1"/>
    <property type="molecule type" value="Genomic_DNA"/>
</dbReference>
<gene>
    <name evidence="4" type="ORF">BT96DRAFT_960100</name>
</gene>
<evidence type="ECO:0000256" key="2">
    <source>
        <dbReference type="ARBA" id="ARBA00022723"/>
    </source>
</evidence>
<comment type="cofactor">
    <cofactor evidence="1">
        <name>a divalent metal cation</name>
        <dbReference type="ChEBI" id="CHEBI:60240"/>
    </cofactor>
</comment>
<proteinExistence type="predicted"/>
<keyword evidence="2" id="KW-0479">Metal-binding</keyword>
<feature type="domain" description="DDE Tnp4" evidence="3">
    <location>
        <begin position="107"/>
        <end position="234"/>
    </location>
</feature>
<evidence type="ECO:0000313" key="4">
    <source>
        <dbReference type="EMBL" id="KAE9389122.1"/>
    </source>
</evidence>
<dbReference type="OrthoDB" id="2966465at2759"/>